<keyword evidence="2" id="KW-0472">Membrane</keyword>
<organism evidence="3 4">
    <name type="scientific">Luteibacter anthropi</name>
    <dbReference type="NCBI Taxonomy" id="564369"/>
    <lineage>
        <taxon>Bacteria</taxon>
        <taxon>Pseudomonadati</taxon>
        <taxon>Pseudomonadota</taxon>
        <taxon>Gammaproteobacteria</taxon>
        <taxon>Lysobacterales</taxon>
        <taxon>Rhodanobacteraceae</taxon>
        <taxon>Luteibacter</taxon>
    </lineage>
</organism>
<comment type="caution">
    <text evidence="3">The sequence shown here is derived from an EMBL/GenBank/DDBJ whole genome shotgun (WGS) entry which is preliminary data.</text>
</comment>
<keyword evidence="4" id="KW-1185">Reference proteome</keyword>
<dbReference type="EMBL" id="JAARLZ010000006">
    <property type="protein sequence ID" value="NII07209.1"/>
    <property type="molecule type" value="Genomic_DNA"/>
</dbReference>
<dbReference type="RefSeq" id="WP_166948900.1">
    <property type="nucleotide sequence ID" value="NZ_JAARLZ010000006.1"/>
</dbReference>
<name>A0A7X5UBD7_9GAMM</name>
<proteinExistence type="predicted"/>
<evidence type="ECO:0000313" key="3">
    <source>
        <dbReference type="EMBL" id="NII07209.1"/>
    </source>
</evidence>
<protein>
    <submittedName>
        <fullName evidence="3">Uncharacterized protein</fullName>
    </submittedName>
</protein>
<reference evidence="3 4" key="1">
    <citation type="submission" date="2020-03" db="EMBL/GenBank/DDBJ databases">
        <authorList>
            <person name="Lai Q."/>
        </authorList>
    </citation>
    <scope>NUCLEOTIDE SEQUENCE [LARGE SCALE GENOMIC DNA]</scope>
    <source>
        <strain evidence="3 4">CCUG 25036</strain>
    </source>
</reference>
<dbReference type="Proteomes" id="UP000490980">
    <property type="component" value="Unassembled WGS sequence"/>
</dbReference>
<accession>A0A7X5UBD7</accession>
<gene>
    <name evidence="3" type="ORF">HBF25_12525</name>
</gene>
<feature type="coiled-coil region" evidence="1">
    <location>
        <begin position="49"/>
        <end position="76"/>
    </location>
</feature>
<sequence length="219" mass="24276">MVADPETLATLAAARQQANAAWVQAGAAIGQGVLSVLTIFYAVKTAKDARKHEAQLRKEDANREDEIRNLNEIRRARTAVLALLPSFNEAATNVEQAKLRLDSGCKPNEIVRTGPNPEDVVCLWQVRALNSDLQRIPNVMADLGKTAAPIQTAYFHLMHLQSLFNELRSRLDNGQPEHTWEMPQKDLQIVEEELAKSVTANEKVILAISELFRGMGNEA</sequence>
<evidence type="ECO:0000256" key="2">
    <source>
        <dbReference type="SAM" id="Phobius"/>
    </source>
</evidence>
<feature type="transmembrane region" description="Helical" evidence="2">
    <location>
        <begin position="20"/>
        <end position="43"/>
    </location>
</feature>
<keyword evidence="2" id="KW-1133">Transmembrane helix</keyword>
<evidence type="ECO:0000313" key="4">
    <source>
        <dbReference type="Proteomes" id="UP000490980"/>
    </source>
</evidence>
<keyword evidence="2" id="KW-0812">Transmembrane</keyword>
<evidence type="ECO:0000256" key="1">
    <source>
        <dbReference type="SAM" id="Coils"/>
    </source>
</evidence>
<dbReference type="AlphaFoldDB" id="A0A7X5UBD7"/>
<keyword evidence="1" id="KW-0175">Coiled coil</keyword>